<proteinExistence type="predicted"/>
<name>A0AA44WNF8_VERDA</name>
<reference evidence="2 3" key="1">
    <citation type="submission" date="2017-12" db="EMBL/GenBank/DDBJ databases">
        <title>Comparative genomics yields insights into virulence evolution of Verticillium dahliae.</title>
        <authorList>
            <person name="Fan R."/>
            <person name="Armitage A.D."/>
            <person name="Cascant-Lopez E."/>
            <person name="Sobczyk M."/>
            <person name="Cockerton H.M."/>
            <person name="Harrison R.J."/>
        </authorList>
    </citation>
    <scope>NUCLEOTIDE SEQUENCE [LARGE SCALE GENOMIC DNA]</scope>
    <source>
        <strain evidence="2 3">12008</strain>
    </source>
</reference>
<feature type="region of interest" description="Disordered" evidence="1">
    <location>
        <begin position="1"/>
        <end position="25"/>
    </location>
</feature>
<evidence type="ECO:0000313" key="3">
    <source>
        <dbReference type="Proteomes" id="UP000236305"/>
    </source>
</evidence>
<gene>
    <name evidence="2" type="ORF">BJF96_g2099</name>
</gene>
<dbReference type="InterPro" id="IPR011044">
    <property type="entry name" value="Quino_amine_DH_bsu"/>
</dbReference>
<accession>A0AA44WNF8</accession>
<dbReference type="EMBL" id="MPSH01000005">
    <property type="protein sequence ID" value="PNH34701.1"/>
    <property type="molecule type" value="Genomic_DNA"/>
</dbReference>
<evidence type="ECO:0000313" key="2">
    <source>
        <dbReference type="EMBL" id="PNH34701.1"/>
    </source>
</evidence>
<dbReference type="Proteomes" id="UP000236305">
    <property type="component" value="Unassembled WGS sequence"/>
</dbReference>
<comment type="caution">
    <text evidence="2">The sequence shown here is derived from an EMBL/GenBank/DDBJ whole genome shotgun (WGS) entry which is preliminary data.</text>
</comment>
<sequence length="126" mass="13365">MRMAEMDDADSDLADSRPGSTSFSLVSEEETVTAILDPIHCLAHSRHGTLYAYSNKVGMLSVVLDADATKIEDQGETIMGVSCIAWSEDGQIATADIGGNIVLRSVTEGRLVTSDLKLKSAEMSAA</sequence>
<dbReference type="AlphaFoldDB" id="A0AA44WNF8"/>
<dbReference type="SUPFAM" id="SSF50969">
    <property type="entry name" value="YVTN repeat-like/Quinoprotein amine dehydrogenase"/>
    <property type="match status" value="1"/>
</dbReference>
<protein>
    <submittedName>
        <fullName evidence="2">Uncharacterized protein</fullName>
    </submittedName>
</protein>
<organism evidence="2 3">
    <name type="scientific">Verticillium dahliae</name>
    <name type="common">Verticillium wilt</name>
    <dbReference type="NCBI Taxonomy" id="27337"/>
    <lineage>
        <taxon>Eukaryota</taxon>
        <taxon>Fungi</taxon>
        <taxon>Dikarya</taxon>
        <taxon>Ascomycota</taxon>
        <taxon>Pezizomycotina</taxon>
        <taxon>Sordariomycetes</taxon>
        <taxon>Hypocreomycetidae</taxon>
        <taxon>Glomerellales</taxon>
        <taxon>Plectosphaerellaceae</taxon>
        <taxon>Verticillium</taxon>
    </lineage>
</organism>
<evidence type="ECO:0000256" key="1">
    <source>
        <dbReference type="SAM" id="MobiDB-lite"/>
    </source>
</evidence>
<feature type="compositionally biased region" description="Acidic residues" evidence="1">
    <location>
        <begin position="1"/>
        <end position="13"/>
    </location>
</feature>